<evidence type="ECO:0000256" key="2">
    <source>
        <dbReference type="ARBA" id="ARBA00006188"/>
    </source>
</evidence>
<dbReference type="EC" id="3.2.1.28" evidence="3"/>
<comment type="cofactor">
    <cofactor evidence="10">
        <name>phosphate</name>
        <dbReference type="ChEBI" id="CHEBI:43474"/>
    </cofactor>
</comment>
<gene>
    <name evidence="15" type="ORF">SAMN05428963_11245</name>
</gene>
<dbReference type="PANTHER" id="PTHR31616">
    <property type="entry name" value="TREHALASE"/>
    <property type="match status" value="1"/>
</dbReference>
<organism evidence="15 16">
    <name type="scientific">Consotaella salsifontis</name>
    <dbReference type="NCBI Taxonomy" id="1365950"/>
    <lineage>
        <taxon>Bacteria</taxon>
        <taxon>Pseudomonadati</taxon>
        <taxon>Pseudomonadota</taxon>
        <taxon>Alphaproteobacteria</taxon>
        <taxon>Hyphomicrobiales</taxon>
        <taxon>Aurantimonadaceae</taxon>
        <taxon>Consotaella</taxon>
    </lineage>
</organism>
<keyword evidence="16" id="KW-1185">Reference proteome</keyword>
<comment type="pathway">
    <text evidence="11">Glycan degradation; trehalose degradation; D-glucose from alpha,alpha-trehalose: step 1/1.</text>
</comment>
<evidence type="ECO:0000313" key="16">
    <source>
        <dbReference type="Proteomes" id="UP000190135"/>
    </source>
</evidence>
<evidence type="ECO:0000256" key="4">
    <source>
        <dbReference type="ARBA" id="ARBA00019905"/>
    </source>
</evidence>
<dbReference type="InterPro" id="IPR008928">
    <property type="entry name" value="6-hairpin_glycosidase_sf"/>
</dbReference>
<dbReference type="RefSeq" id="WP_078709434.1">
    <property type="nucleotide sequence ID" value="NZ_FUXL01000012.1"/>
</dbReference>
<dbReference type="Pfam" id="PF19291">
    <property type="entry name" value="TREH_N"/>
    <property type="match status" value="1"/>
</dbReference>
<evidence type="ECO:0000256" key="10">
    <source>
        <dbReference type="ARBA" id="ARBA00053030"/>
    </source>
</evidence>
<evidence type="ECO:0000256" key="6">
    <source>
        <dbReference type="ARBA" id="ARBA00023277"/>
    </source>
</evidence>
<dbReference type="InterPro" id="IPR012341">
    <property type="entry name" value="6hp_glycosidase-like_sf"/>
</dbReference>
<keyword evidence="7" id="KW-0326">Glycosidase</keyword>
<sequence length="614" mass="68757">MTSRIEDYALIGDCETAALVCRDGSIDWLCLPRFDSSAVFAALLGDEENGRWRINPSEEYEVSRRYRPGTLVLETEYRTKTGRATIIDFMPPRDGVSDIMRIVVGEEGTVEFDFDLVMRFDYGRSVPWVDRIDDHTLTAVAGPNLLVLHTPVDLHGEDMHTKGCFTVSAGERLGFSLTHNASHLPPPAPRDAEACLKDTEAFWIEFSSRCPEIDGFTEDVRRSIITLKALTFRPTGGIVAAPTTSLPEEIGGKRNWDYRYCWLRDATLTLMAFMDLGYYEEAEAWREWLMRSVAGNPAQMQIMYGVAGERELVEWEIPWLKGFRESAPVRVGNAAAGQHQLDIFGEVADMLMQARKGGLAAHPRTGALGRTVIPYLEQIWRQPDSGIWEVRGGPRHFVHSKVMAWVAFDRAARMAEDMNDDGNYTELVERWRAEADAVHAEVCEQGFDAGLGSFVQSYGAKVVDASLLFIPLTGFLPIDDERVEGTIALIEKKLLKDGFVLRYDTDETDDGVEGSEGAFLACSLWLADIYIMQERFDEARTLFERVRAVQNDVGLLAEEYDPKEGVMLGNFPQAFSHLALIVTALNLSRAVGPAQKRADGKEEESETPLSEMPR</sequence>
<dbReference type="STRING" id="1365950.SAMN05428963_11245"/>
<dbReference type="InterPro" id="IPR045582">
    <property type="entry name" value="Trehalase-like_N"/>
</dbReference>
<feature type="domain" description="Trehalase-like N-terminal" evidence="14">
    <location>
        <begin position="3"/>
        <end position="148"/>
    </location>
</feature>
<keyword evidence="6" id="KW-0119">Carbohydrate metabolism</keyword>
<evidence type="ECO:0000256" key="9">
    <source>
        <dbReference type="ARBA" id="ARBA00031637"/>
    </source>
</evidence>
<dbReference type="AlphaFoldDB" id="A0A1T4SN47"/>
<dbReference type="GO" id="GO:0005993">
    <property type="term" value="P:trehalose catabolic process"/>
    <property type="evidence" value="ECO:0007669"/>
    <property type="project" value="UniProtKB-ARBA"/>
</dbReference>
<evidence type="ECO:0000256" key="8">
    <source>
        <dbReference type="ARBA" id="ARBA00030473"/>
    </source>
</evidence>
<evidence type="ECO:0000256" key="7">
    <source>
        <dbReference type="ARBA" id="ARBA00023295"/>
    </source>
</evidence>
<evidence type="ECO:0000313" key="15">
    <source>
        <dbReference type="EMBL" id="SKA29593.1"/>
    </source>
</evidence>
<evidence type="ECO:0000259" key="13">
    <source>
        <dbReference type="Pfam" id="PF00723"/>
    </source>
</evidence>
<dbReference type="GO" id="GO:0004555">
    <property type="term" value="F:alpha,alpha-trehalase activity"/>
    <property type="evidence" value="ECO:0007669"/>
    <property type="project" value="UniProtKB-EC"/>
</dbReference>
<name>A0A1T4SN47_9HYPH</name>
<accession>A0A1T4SN47</accession>
<evidence type="ECO:0000256" key="11">
    <source>
        <dbReference type="ARBA" id="ARBA00060615"/>
    </source>
</evidence>
<evidence type="ECO:0000256" key="5">
    <source>
        <dbReference type="ARBA" id="ARBA00022801"/>
    </source>
</evidence>
<evidence type="ECO:0000256" key="3">
    <source>
        <dbReference type="ARBA" id="ARBA00012757"/>
    </source>
</evidence>
<dbReference type="FunFam" id="1.50.10.10:FF:000005">
    <property type="entry name" value="Glycosyl hydrolase, glucoamylase"/>
    <property type="match status" value="1"/>
</dbReference>
<proteinExistence type="inferred from homology"/>
<evidence type="ECO:0000259" key="14">
    <source>
        <dbReference type="Pfam" id="PF19291"/>
    </source>
</evidence>
<feature type="region of interest" description="Disordered" evidence="12">
    <location>
        <begin position="593"/>
        <end position="614"/>
    </location>
</feature>
<dbReference type="Gene3D" id="1.50.10.10">
    <property type="match status" value="1"/>
</dbReference>
<comment type="catalytic activity">
    <reaction evidence="1">
        <text>alpha,alpha-trehalose + H2O = alpha-D-glucose + beta-D-glucose</text>
        <dbReference type="Rhea" id="RHEA:32675"/>
        <dbReference type="ChEBI" id="CHEBI:15377"/>
        <dbReference type="ChEBI" id="CHEBI:15903"/>
        <dbReference type="ChEBI" id="CHEBI:16551"/>
        <dbReference type="ChEBI" id="CHEBI:17925"/>
        <dbReference type="EC" id="3.2.1.28"/>
    </reaction>
</comment>
<dbReference type="SUPFAM" id="SSF48208">
    <property type="entry name" value="Six-hairpin glycosidases"/>
    <property type="match status" value="1"/>
</dbReference>
<evidence type="ECO:0000256" key="12">
    <source>
        <dbReference type="SAM" id="MobiDB-lite"/>
    </source>
</evidence>
<reference evidence="16" key="1">
    <citation type="submission" date="2017-02" db="EMBL/GenBank/DDBJ databases">
        <authorList>
            <person name="Varghese N."/>
            <person name="Submissions S."/>
        </authorList>
    </citation>
    <scope>NUCLEOTIDE SEQUENCE [LARGE SCALE GENOMIC DNA]</scope>
    <source>
        <strain evidence="16">USBA 369</strain>
    </source>
</reference>
<dbReference type="EMBL" id="FUXL01000012">
    <property type="protein sequence ID" value="SKA29593.1"/>
    <property type="molecule type" value="Genomic_DNA"/>
</dbReference>
<dbReference type="Proteomes" id="UP000190135">
    <property type="component" value="Unassembled WGS sequence"/>
</dbReference>
<dbReference type="PANTHER" id="PTHR31616:SF0">
    <property type="entry name" value="GLUCAN 1,4-ALPHA-GLUCOSIDASE"/>
    <property type="match status" value="1"/>
</dbReference>
<dbReference type="OrthoDB" id="3902805at2"/>
<comment type="similarity">
    <text evidence="2">Belongs to the glycosyl hydrolase 15 family.</text>
</comment>
<feature type="domain" description="GH15-like" evidence="13">
    <location>
        <begin position="220"/>
        <end position="584"/>
    </location>
</feature>
<keyword evidence="5" id="KW-0378">Hydrolase</keyword>
<protein>
    <recommendedName>
        <fullName evidence="4">Trehalase</fullName>
        <ecNumber evidence="3">3.2.1.28</ecNumber>
    </recommendedName>
    <alternativeName>
        <fullName evidence="8">Alpha,alpha-trehalase</fullName>
    </alternativeName>
    <alternativeName>
        <fullName evidence="9">Alpha,alpha-trehalose glucohydrolase</fullName>
    </alternativeName>
</protein>
<dbReference type="Pfam" id="PF00723">
    <property type="entry name" value="Glyco_hydro_15"/>
    <property type="match status" value="1"/>
</dbReference>
<evidence type="ECO:0000256" key="1">
    <source>
        <dbReference type="ARBA" id="ARBA00001576"/>
    </source>
</evidence>
<dbReference type="InterPro" id="IPR011613">
    <property type="entry name" value="GH15-like"/>
</dbReference>